<feature type="repeat" description="PPR" evidence="2">
    <location>
        <begin position="15"/>
        <end position="49"/>
    </location>
</feature>
<dbReference type="PROSITE" id="PS51375">
    <property type="entry name" value="PPR"/>
    <property type="match status" value="3"/>
</dbReference>
<organism evidence="3 4">
    <name type="scientific">Taxus chinensis</name>
    <name type="common">Chinese yew</name>
    <name type="synonym">Taxus wallichiana var. chinensis</name>
    <dbReference type="NCBI Taxonomy" id="29808"/>
    <lineage>
        <taxon>Eukaryota</taxon>
        <taxon>Viridiplantae</taxon>
        <taxon>Streptophyta</taxon>
        <taxon>Embryophyta</taxon>
        <taxon>Tracheophyta</taxon>
        <taxon>Spermatophyta</taxon>
        <taxon>Pinopsida</taxon>
        <taxon>Pinidae</taxon>
        <taxon>Conifers II</taxon>
        <taxon>Cupressales</taxon>
        <taxon>Taxaceae</taxon>
        <taxon>Taxus</taxon>
    </lineage>
</organism>
<dbReference type="OMA" id="KPDIRSW"/>
<reference evidence="3 4" key="1">
    <citation type="journal article" date="2021" name="Nat. Plants">
        <title>The Taxus genome provides insights into paclitaxel biosynthesis.</title>
        <authorList>
            <person name="Xiong X."/>
            <person name="Gou J."/>
            <person name="Liao Q."/>
            <person name="Li Y."/>
            <person name="Zhou Q."/>
            <person name="Bi G."/>
            <person name="Li C."/>
            <person name="Du R."/>
            <person name="Wang X."/>
            <person name="Sun T."/>
            <person name="Guo L."/>
            <person name="Liang H."/>
            <person name="Lu P."/>
            <person name="Wu Y."/>
            <person name="Zhang Z."/>
            <person name="Ro D.K."/>
            <person name="Shang Y."/>
            <person name="Huang S."/>
            <person name="Yan J."/>
        </authorList>
    </citation>
    <scope>NUCLEOTIDE SEQUENCE [LARGE SCALE GENOMIC DNA]</scope>
    <source>
        <strain evidence="3">Ta-2019</strain>
    </source>
</reference>
<name>A0AA38KXA3_TAXCH</name>
<dbReference type="PANTHER" id="PTHR47926">
    <property type="entry name" value="PENTATRICOPEPTIDE REPEAT-CONTAINING PROTEIN"/>
    <property type="match status" value="1"/>
</dbReference>
<dbReference type="Gene3D" id="1.25.40.10">
    <property type="entry name" value="Tetratricopeptide repeat domain"/>
    <property type="match status" value="3"/>
</dbReference>
<feature type="non-terminal residue" evidence="3">
    <location>
        <position position="205"/>
    </location>
</feature>
<keyword evidence="1" id="KW-0677">Repeat</keyword>
<feature type="repeat" description="PPR" evidence="2">
    <location>
        <begin position="85"/>
        <end position="115"/>
    </location>
</feature>
<accession>A0AA38KXA3</accession>
<dbReference type="Pfam" id="PF13041">
    <property type="entry name" value="PPR_2"/>
    <property type="match status" value="2"/>
</dbReference>
<evidence type="ECO:0000256" key="2">
    <source>
        <dbReference type="PROSITE-ProRule" id="PRU00708"/>
    </source>
</evidence>
<dbReference type="PANTHER" id="PTHR47926:SF533">
    <property type="entry name" value="DYW DOMAIN-CONTAINING PROTEIN"/>
    <property type="match status" value="1"/>
</dbReference>
<comment type="caution">
    <text evidence="3">The sequence shown here is derived from an EMBL/GenBank/DDBJ whole genome shotgun (WGS) entry which is preliminary data.</text>
</comment>
<dbReference type="InterPro" id="IPR011990">
    <property type="entry name" value="TPR-like_helical_dom_sf"/>
</dbReference>
<evidence type="ECO:0000256" key="1">
    <source>
        <dbReference type="ARBA" id="ARBA00022737"/>
    </source>
</evidence>
<sequence length="205" mass="22947">LKDARKVFDKMPERSLFSWTMMIAGYRRYGLAKEALKLFDKMQSAGVEPDGFVLATALQACGKLLALEQGKAMHGEIVERGLSFDIVVENALVDMYGKCGSVENARHVFDKMLKRNVVSWTAMIRGYVQDGQFDDALELFTQMRLLCMNPDAMTLASVLPACETLEQGEEIHEEIIRSGFQSNVFVGSSLLDMYAKCGRIKSARQ</sequence>
<dbReference type="GO" id="GO:0003723">
    <property type="term" value="F:RNA binding"/>
    <property type="evidence" value="ECO:0007669"/>
    <property type="project" value="InterPro"/>
</dbReference>
<protein>
    <recommendedName>
        <fullName evidence="5">Pentatricopeptide repeat-containing protein</fullName>
    </recommendedName>
</protein>
<keyword evidence="4" id="KW-1185">Reference proteome</keyword>
<proteinExistence type="predicted"/>
<evidence type="ECO:0000313" key="4">
    <source>
        <dbReference type="Proteomes" id="UP000824469"/>
    </source>
</evidence>
<dbReference type="AlphaFoldDB" id="A0AA38KXA3"/>
<dbReference type="FunFam" id="1.25.40.10:FF:000344">
    <property type="entry name" value="Pentatricopeptide repeat-containing protein"/>
    <property type="match status" value="1"/>
</dbReference>
<dbReference type="InterPro" id="IPR046960">
    <property type="entry name" value="PPR_At4g14850-like_plant"/>
</dbReference>
<evidence type="ECO:0008006" key="5">
    <source>
        <dbReference type="Google" id="ProtNLM"/>
    </source>
</evidence>
<dbReference type="InterPro" id="IPR002885">
    <property type="entry name" value="PPR_rpt"/>
</dbReference>
<dbReference type="EMBL" id="JAHRHJ020000007">
    <property type="protein sequence ID" value="KAH9309621.1"/>
    <property type="molecule type" value="Genomic_DNA"/>
</dbReference>
<dbReference type="GO" id="GO:0009451">
    <property type="term" value="P:RNA modification"/>
    <property type="evidence" value="ECO:0007669"/>
    <property type="project" value="InterPro"/>
</dbReference>
<dbReference type="SUPFAM" id="SSF48452">
    <property type="entry name" value="TPR-like"/>
    <property type="match status" value="1"/>
</dbReference>
<evidence type="ECO:0000313" key="3">
    <source>
        <dbReference type="EMBL" id="KAH9309621.1"/>
    </source>
</evidence>
<feature type="non-terminal residue" evidence="3">
    <location>
        <position position="1"/>
    </location>
</feature>
<dbReference type="Proteomes" id="UP000824469">
    <property type="component" value="Unassembled WGS sequence"/>
</dbReference>
<feature type="repeat" description="PPR" evidence="2">
    <location>
        <begin position="116"/>
        <end position="150"/>
    </location>
</feature>
<gene>
    <name evidence="3" type="ORF">KI387_037532</name>
</gene>
<dbReference type="NCBIfam" id="TIGR00756">
    <property type="entry name" value="PPR"/>
    <property type="match status" value="3"/>
</dbReference>